<reference evidence="9 10" key="2">
    <citation type="journal article" date="2014" name="J. Gen. Appl. Microbiol.">
        <title>The early diverging ascomycetous budding yeast Saitoella complicata has three histone deacetylases belonging to the Clr6, Hos2, and Rpd3 lineages.</title>
        <authorList>
            <person name="Nishida H."/>
            <person name="Matsumoto T."/>
            <person name="Kondo S."/>
            <person name="Hamamoto M."/>
            <person name="Yoshikawa H."/>
        </authorList>
    </citation>
    <scope>NUCLEOTIDE SEQUENCE [LARGE SCALE GENOMIC DNA]</scope>
    <source>
        <strain evidence="9 10">NRRL Y-17804</strain>
    </source>
</reference>
<evidence type="ECO:0000259" key="8">
    <source>
        <dbReference type="PROSITE" id="PS50850"/>
    </source>
</evidence>
<feature type="region of interest" description="Disordered" evidence="6">
    <location>
        <begin position="134"/>
        <end position="153"/>
    </location>
</feature>
<dbReference type="Pfam" id="PF07690">
    <property type="entry name" value="MFS_1"/>
    <property type="match status" value="1"/>
</dbReference>
<gene>
    <name evidence="9" type="ORF">G7K_6485-t1</name>
</gene>
<dbReference type="OMA" id="MWTVRKR"/>
<dbReference type="AlphaFoldDB" id="A0A0E9NRC7"/>
<feature type="region of interest" description="Disordered" evidence="6">
    <location>
        <begin position="375"/>
        <end position="419"/>
    </location>
</feature>
<name>A0A0E9NRC7_SAICN</name>
<comment type="caution">
    <text evidence="9">The sequence shown here is derived from an EMBL/GenBank/DDBJ whole genome shotgun (WGS) entry which is preliminary data.</text>
</comment>
<feature type="region of interest" description="Disordered" evidence="6">
    <location>
        <begin position="435"/>
        <end position="468"/>
    </location>
</feature>
<feature type="transmembrane region" description="Helical" evidence="7">
    <location>
        <begin position="612"/>
        <end position="636"/>
    </location>
</feature>
<feature type="transmembrane region" description="Helical" evidence="7">
    <location>
        <begin position="186"/>
        <end position="209"/>
    </location>
</feature>
<keyword evidence="2" id="KW-0813">Transport</keyword>
<evidence type="ECO:0000256" key="2">
    <source>
        <dbReference type="ARBA" id="ARBA00022448"/>
    </source>
</evidence>
<evidence type="ECO:0000256" key="1">
    <source>
        <dbReference type="ARBA" id="ARBA00004141"/>
    </source>
</evidence>
<feature type="transmembrane region" description="Helical" evidence="7">
    <location>
        <begin position="497"/>
        <end position="521"/>
    </location>
</feature>
<feature type="compositionally biased region" description="Polar residues" evidence="6">
    <location>
        <begin position="442"/>
        <end position="456"/>
    </location>
</feature>
<dbReference type="EMBL" id="BACD03000068">
    <property type="protein sequence ID" value="GAO52407.1"/>
    <property type="molecule type" value="Genomic_DNA"/>
</dbReference>
<dbReference type="Gene3D" id="1.20.1720.10">
    <property type="entry name" value="Multidrug resistance protein D"/>
    <property type="match status" value="1"/>
</dbReference>
<evidence type="ECO:0000256" key="3">
    <source>
        <dbReference type="ARBA" id="ARBA00022692"/>
    </source>
</evidence>
<dbReference type="Proteomes" id="UP000033140">
    <property type="component" value="Unassembled WGS sequence"/>
</dbReference>
<dbReference type="GO" id="GO:0022857">
    <property type="term" value="F:transmembrane transporter activity"/>
    <property type="evidence" value="ECO:0007669"/>
    <property type="project" value="InterPro"/>
</dbReference>
<feature type="transmembrane region" description="Helical" evidence="7">
    <location>
        <begin position="340"/>
        <end position="362"/>
    </location>
</feature>
<evidence type="ECO:0000256" key="6">
    <source>
        <dbReference type="SAM" id="MobiDB-lite"/>
    </source>
</evidence>
<reference evidence="9 10" key="3">
    <citation type="journal article" date="2015" name="Genome Announc.">
        <title>Draft Genome Sequence of the Archiascomycetous Yeast Saitoella complicata.</title>
        <authorList>
            <person name="Yamauchi K."/>
            <person name="Kondo S."/>
            <person name="Hamamoto M."/>
            <person name="Takahashi Y."/>
            <person name="Ogura Y."/>
            <person name="Hayashi T."/>
            <person name="Nishida H."/>
        </authorList>
    </citation>
    <scope>NUCLEOTIDE SEQUENCE [LARGE SCALE GENOMIC DNA]</scope>
    <source>
        <strain evidence="9 10">NRRL Y-17804</strain>
    </source>
</reference>
<dbReference type="InterPro" id="IPR020846">
    <property type="entry name" value="MFS_dom"/>
</dbReference>
<evidence type="ECO:0000256" key="7">
    <source>
        <dbReference type="SAM" id="Phobius"/>
    </source>
</evidence>
<dbReference type="GO" id="GO:0005886">
    <property type="term" value="C:plasma membrane"/>
    <property type="evidence" value="ECO:0007669"/>
    <property type="project" value="TreeGrafter"/>
</dbReference>
<reference evidence="9 10" key="1">
    <citation type="journal article" date="2011" name="J. Gen. Appl. Microbiol.">
        <title>Draft genome sequencing of the enigmatic yeast Saitoella complicata.</title>
        <authorList>
            <person name="Nishida H."/>
            <person name="Hamamoto M."/>
            <person name="Sugiyama J."/>
        </authorList>
    </citation>
    <scope>NUCLEOTIDE SEQUENCE [LARGE SCALE GENOMIC DNA]</scope>
    <source>
        <strain evidence="9 10">NRRL Y-17804</strain>
    </source>
</reference>
<dbReference type="Gene3D" id="1.20.1250.20">
    <property type="entry name" value="MFS general substrate transporter like domains"/>
    <property type="match status" value="1"/>
</dbReference>
<dbReference type="PANTHER" id="PTHR23502">
    <property type="entry name" value="MAJOR FACILITATOR SUPERFAMILY"/>
    <property type="match status" value="1"/>
</dbReference>
<feature type="compositionally biased region" description="Basic and acidic residues" evidence="6">
    <location>
        <begin position="33"/>
        <end position="42"/>
    </location>
</feature>
<accession>A0A0E9NRC7</accession>
<feature type="compositionally biased region" description="Pro residues" evidence="6">
    <location>
        <begin position="46"/>
        <end position="61"/>
    </location>
</feature>
<dbReference type="PANTHER" id="PTHR23502:SF4">
    <property type="entry name" value="MAJOR FACILITATOR SUPERFAMILY (MFS) PROFILE DOMAIN-CONTAINING PROTEIN-RELATED"/>
    <property type="match status" value="1"/>
</dbReference>
<sequence>MGVPPEDGRDEEPRPGQAQGQHDERQDEDEDEARPRFTDPFHHSQPLPPELELPAPAPAPTSPIRVDFVPPPLQRDRHQSTLSFISRTEEQEPPHPRPFRFLRRKSVKMLHSLGVLHDQKIEDQLDVPGTVQLYAPTGESSTAPSLSSSSHNDPALQTNNAGIILRPQPSSDPRDPLNWPLRHRDLAFTFLIIHSLVGGGQTPILAAAFPQVSQDLGVSLSKVSITTGSYMLALGIGSVFASPLSLRWGKRGVWILGILIMFVSTLWAGFSHSYGSLVAARVVEGFGVSPCECLASPIIADLYFQHQRGFRVGLYTLFLIGGKNLVPLVAAAVLEGTGSWRWIFWIVAMICVGSFVGAFLFLPETSWVRDYSGSSCDSSAVEEKKEGDVGADAVEGGDGVQSTGSSPTKVGGARPHVEDGGTVTLNLPIVQKSVSPPAPSAHATQNESNPPSSTYTTEKDKDPESGAMKPHTLFSDLRVYRGRLTQTALPTLFARPFVLYTYPTILWSALLYSLSVVWLIVMSEVLSQVFRAEPYNFTPMGVGLTYISALIGSMAGSGIAGKMSDWTVRWMTKKNGGVMEPEFRLVLAAPVALTTTIGLWGFGWSASRGDPWIVPTVLFGILAFGCTLGSTVAITYTVDSHREIAGEAMVTINLSKNLVGFVISLVVNEWVDGMGLKGVFFVLGGIQLAVSALTVPLYVAGKRTRGRIHRRKALKV</sequence>
<dbReference type="SUPFAM" id="SSF103473">
    <property type="entry name" value="MFS general substrate transporter"/>
    <property type="match status" value="1"/>
</dbReference>
<evidence type="ECO:0000256" key="5">
    <source>
        <dbReference type="ARBA" id="ARBA00023136"/>
    </source>
</evidence>
<evidence type="ECO:0000313" key="9">
    <source>
        <dbReference type="EMBL" id="GAO52407.1"/>
    </source>
</evidence>
<feature type="transmembrane region" description="Helical" evidence="7">
    <location>
        <begin position="312"/>
        <end position="334"/>
    </location>
</feature>
<feature type="transmembrane region" description="Helical" evidence="7">
    <location>
        <begin position="229"/>
        <end position="246"/>
    </location>
</feature>
<dbReference type="RefSeq" id="XP_019020929.1">
    <property type="nucleotide sequence ID" value="XM_019172150.1"/>
</dbReference>
<keyword evidence="10" id="KW-1185">Reference proteome</keyword>
<dbReference type="OrthoDB" id="4500315at2759"/>
<proteinExistence type="predicted"/>
<feature type="transmembrane region" description="Helical" evidence="7">
    <location>
        <begin position="253"/>
        <end position="270"/>
    </location>
</feature>
<dbReference type="InterPro" id="IPR011701">
    <property type="entry name" value="MFS"/>
</dbReference>
<keyword evidence="4 7" id="KW-1133">Transmembrane helix</keyword>
<dbReference type="PROSITE" id="PS50850">
    <property type="entry name" value="MFS"/>
    <property type="match status" value="1"/>
</dbReference>
<keyword evidence="5 7" id="KW-0472">Membrane</keyword>
<feature type="transmembrane region" description="Helical" evidence="7">
    <location>
        <begin position="679"/>
        <end position="701"/>
    </location>
</feature>
<comment type="subcellular location">
    <subcellularLocation>
        <location evidence="1">Membrane</location>
        <topology evidence="1">Multi-pass membrane protein</topology>
    </subcellularLocation>
</comment>
<feature type="transmembrane region" description="Helical" evidence="7">
    <location>
        <begin position="541"/>
        <end position="564"/>
    </location>
</feature>
<keyword evidence="3 7" id="KW-0812">Transmembrane</keyword>
<feature type="domain" description="Major facilitator superfamily (MFS) profile" evidence="8">
    <location>
        <begin position="187"/>
        <end position="702"/>
    </location>
</feature>
<feature type="transmembrane region" description="Helical" evidence="7">
    <location>
        <begin position="585"/>
        <end position="606"/>
    </location>
</feature>
<dbReference type="STRING" id="698492.A0A0E9NRC7"/>
<evidence type="ECO:0000313" key="10">
    <source>
        <dbReference type="Proteomes" id="UP000033140"/>
    </source>
</evidence>
<evidence type="ECO:0000256" key="4">
    <source>
        <dbReference type="ARBA" id="ARBA00022989"/>
    </source>
</evidence>
<dbReference type="InterPro" id="IPR036259">
    <property type="entry name" value="MFS_trans_sf"/>
</dbReference>
<feature type="region of interest" description="Disordered" evidence="6">
    <location>
        <begin position="1"/>
        <end position="76"/>
    </location>
</feature>
<feature type="compositionally biased region" description="Low complexity" evidence="6">
    <location>
        <begin position="140"/>
        <end position="150"/>
    </location>
</feature>
<organism evidence="9 10">
    <name type="scientific">Saitoella complicata (strain BCRC 22490 / CBS 7301 / JCM 7358 / NBRC 10748 / NRRL Y-17804)</name>
    <dbReference type="NCBI Taxonomy" id="698492"/>
    <lineage>
        <taxon>Eukaryota</taxon>
        <taxon>Fungi</taxon>
        <taxon>Dikarya</taxon>
        <taxon>Ascomycota</taxon>
        <taxon>Taphrinomycotina</taxon>
        <taxon>Taphrinomycotina incertae sedis</taxon>
        <taxon>Saitoella</taxon>
    </lineage>
</organism>
<protein>
    <recommendedName>
        <fullName evidence="8">Major facilitator superfamily (MFS) profile domain-containing protein</fullName>
    </recommendedName>
</protein>